<dbReference type="EMBL" id="JAYFUH010000249">
    <property type="protein sequence ID" value="MEA5668884.1"/>
    <property type="molecule type" value="Genomic_DNA"/>
</dbReference>
<evidence type="ECO:0000259" key="1">
    <source>
        <dbReference type="Pfam" id="PF12680"/>
    </source>
</evidence>
<dbReference type="InterPro" id="IPR032710">
    <property type="entry name" value="NTF2-like_dom_sf"/>
</dbReference>
<organism evidence="2 3">
    <name type="scientific">Stenotrophomonas capsici</name>
    <dbReference type="NCBI Taxonomy" id="3110230"/>
    <lineage>
        <taxon>Bacteria</taxon>
        <taxon>Pseudomonadati</taxon>
        <taxon>Pseudomonadota</taxon>
        <taxon>Gammaproteobacteria</taxon>
        <taxon>Lysobacterales</taxon>
        <taxon>Lysobacteraceae</taxon>
        <taxon>Stenotrophomonas</taxon>
    </lineage>
</organism>
<dbReference type="SUPFAM" id="SSF54427">
    <property type="entry name" value="NTF2-like"/>
    <property type="match status" value="1"/>
</dbReference>
<name>A0ABU5V6A6_9GAMM</name>
<proteinExistence type="predicted"/>
<dbReference type="RefSeq" id="WP_323439342.1">
    <property type="nucleotide sequence ID" value="NZ_JAYFUH010000249.1"/>
</dbReference>
<evidence type="ECO:0000313" key="2">
    <source>
        <dbReference type="EMBL" id="MEA5668884.1"/>
    </source>
</evidence>
<feature type="domain" description="SnoaL-like" evidence="1">
    <location>
        <begin position="32"/>
        <end position="120"/>
    </location>
</feature>
<dbReference type="InterPro" id="IPR037401">
    <property type="entry name" value="SnoaL-like"/>
</dbReference>
<dbReference type="Proteomes" id="UP001301653">
    <property type="component" value="Unassembled WGS sequence"/>
</dbReference>
<reference evidence="2 3" key="1">
    <citation type="submission" date="2023-12" db="EMBL/GenBank/DDBJ databases">
        <title>Stenotrophomonas guangdongensis sp. nov., isolated from wilted pepper plants (Capsicum annuum).</title>
        <authorList>
            <person name="Qiu M."/>
            <person name="Li Y."/>
            <person name="Liu Q."/>
            <person name="Zhang X."/>
            <person name="Huang Y."/>
            <person name="Guo R."/>
            <person name="Hu M."/>
            <person name="Zhou J."/>
            <person name="Zhou X."/>
        </authorList>
    </citation>
    <scope>NUCLEOTIDE SEQUENCE [LARGE SCALE GENOMIC DNA]</scope>
    <source>
        <strain evidence="2 3">MH1</strain>
    </source>
</reference>
<dbReference type="Gene3D" id="3.10.450.50">
    <property type="match status" value="1"/>
</dbReference>
<evidence type="ECO:0000313" key="3">
    <source>
        <dbReference type="Proteomes" id="UP001301653"/>
    </source>
</evidence>
<gene>
    <name evidence="2" type="ORF">VA603_15150</name>
</gene>
<dbReference type="Pfam" id="PF12680">
    <property type="entry name" value="SnoaL_2"/>
    <property type="match status" value="1"/>
</dbReference>
<comment type="caution">
    <text evidence="2">The sequence shown here is derived from an EMBL/GenBank/DDBJ whole genome shotgun (WGS) entry which is preliminary data.</text>
</comment>
<keyword evidence="3" id="KW-1185">Reference proteome</keyword>
<protein>
    <submittedName>
        <fullName evidence="2">Nuclear transport factor 2 family protein</fullName>
    </submittedName>
</protein>
<sequence>MPLDREQLLRQANAVLDWNRRHLNATSVLSEAQVGECFAEHFVVEPNGRHYAASRADYLAFLNDMKAGMAGIDYDVDHALADGDAVTLSMRAHIAYGDGRREHFRAMLLMRFDADGKVVLWHEVYVPLPATT</sequence>
<accession>A0ABU5V6A6</accession>